<dbReference type="EMBL" id="MFNE01000026">
    <property type="protein sequence ID" value="OGG95218.1"/>
    <property type="molecule type" value="Genomic_DNA"/>
</dbReference>
<organism evidence="2 3">
    <name type="scientific">Candidatus Lambdaproteobacteria bacterium RIFOXYD2_FULL_50_16</name>
    <dbReference type="NCBI Taxonomy" id="1817772"/>
    <lineage>
        <taxon>Bacteria</taxon>
        <taxon>Pseudomonadati</taxon>
        <taxon>Pseudomonadota</taxon>
        <taxon>Candidatus Lambdaproteobacteria</taxon>
    </lineage>
</organism>
<dbReference type="Gene3D" id="3.30.70.1230">
    <property type="entry name" value="Nucleotide cyclase"/>
    <property type="match status" value="1"/>
</dbReference>
<comment type="caution">
    <text evidence="2">The sequence shown here is derived from an EMBL/GenBank/DDBJ whole genome shotgun (WGS) entry which is preliminary data.</text>
</comment>
<evidence type="ECO:0000313" key="3">
    <source>
        <dbReference type="Proteomes" id="UP000178449"/>
    </source>
</evidence>
<proteinExistence type="predicted"/>
<dbReference type="Proteomes" id="UP000178449">
    <property type="component" value="Unassembled WGS sequence"/>
</dbReference>
<dbReference type="PANTHER" id="PTHR43081">
    <property type="entry name" value="ADENYLATE CYCLASE, TERMINAL-DIFFERENTIATION SPECIFIC-RELATED"/>
    <property type="match status" value="1"/>
</dbReference>
<protein>
    <recommendedName>
        <fullName evidence="1">Guanylate cyclase domain-containing protein</fullName>
    </recommendedName>
</protein>
<reference evidence="2 3" key="1">
    <citation type="journal article" date="2016" name="Nat. Commun.">
        <title>Thousands of microbial genomes shed light on interconnected biogeochemical processes in an aquifer system.</title>
        <authorList>
            <person name="Anantharaman K."/>
            <person name="Brown C.T."/>
            <person name="Hug L.A."/>
            <person name="Sharon I."/>
            <person name="Castelle C.J."/>
            <person name="Probst A.J."/>
            <person name="Thomas B.C."/>
            <person name="Singh A."/>
            <person name="Wilkins M.J."/>
            <person name="Karaoz U."/>
            <person name="Brodie E.L."/>
            <person name="Williams K.H."/>
            <person name="Hubbard S.S."/>
            <person name="Banfield J.F."/>
        </authorList>
    </citation>
    <scope>NUCLEOTIDE SEQUENCE [LARGE SCALE GENOMIC DNA]</scope>
</reference>
<feature type="domain" description="Guanylate cyclase" evidence="1">
    <location>
        <begin position="303"/>
        <end position="421"/>
    </location>
</feature>
<dbReference type="SMART" id="SM00044">
    <property type="entry name" value="CYCc"/>
    <property type="match status" value="1"/>
</dbReference>
<dbReference type="Pfam" id="PF19363">
    <property type="entry name" value="DUF5939"/>
    <property type="match status" value="1"/>
</dbReference>
<dbReference type="PANTHER" id="PTHR43081:SF19">
    <property type="entry name" value="PH-SENSITIVE ADENYLATE CYCLASE RV1264"/>
    <property type="match status" value="1"/>
</dbReference>
<sequence length="474" mass="53194">MIDPNAFKLASKRLFDLAPWPKPQLERFLEVFKELEPARRYRLSPNYLAEKINLDLATTAELMLFAVKAGLLRMTWASHCPSCGSLVHGMGELNQLEQNFYCTLCELDNSNELDDQVEINFSLAAEIAEPNFDPFRSYVDYTYFLFSEHIRRSEEFSCYLKDKAFQHYIGIDPGESATINYQGQPGELLRLLSLENDARIYIDIGQGPGQGEVTLRPAGFDCNRIELGSGPVRIIINNQSGRRAGFMLLLTDMAKLNQILQKTPPYFAPFLSGKQMLNSQHFRELFPVQSLPVDLSLKVRDQCILFTDLKGSTELYGKTGDIAAYKLVRRHFELLTDAVKTHRGAIVKTMGDAIMASFNEPADGLEAAFMMIEEVNAFNLSKGEEKLGLKIGLHRGRAIAVNANQSLDFFGQTVNLAARVQGLAQAGEIWITEPVHQDPKVRQLITGHHFDAKASKAHLKGIVQEQAVFCLVKT</sequence>
<accession>A0A1F6GAT4</accession>
<dbReference type="SUPFAM" id="SSF55073">
    <property type="entry name" value="Nucleotide cyclase"/>
    <property type="match status" value="1"/>
</dbReference>
<dbReference type="InterPro" id="IPR029787">
    <property type="entry name" value="Nucleotide_cyclase"/>
</dbReference>
<dbReference type="InterPro" id="IPR050697">
    <property type="entry name" value="Adenylyl/Guanylyl_Cyclase_3/4"/>
</dbReference>
<dbReference type="GO" id="GO:0004016">
    <property type="term" value="F:adenylate cyclase activity"/>
    <property type="evidence" value="ECO:0007669"/>
    <property type="project" value="UniProtKB-ARBA"/>
</dbReference>
<dbReference type="InterPro" id="IPR045983">
    <property type="entry name" value="GUC-dom-containing_N"/>
</dbReference>
<evidence type="ECO:0000259" key="1">
    <source>
        <dbReference type="PROSITE" id="PS50125"/>
    </source>
</evidence>
<dbReference type="GO" id="GO:0006171">
    <property type="term" value="P:cAMP biosynthetic process"/>
    <property type="evidence" value="ECO:0007669"/>
    <property type="project" value="TreeGrafter"/>
</dbReference>
<dbReference type="PROSITE" id="PS50125">
    <property type="entry name" value="GUANYLATE_CYCLASE_2"/>
    <property type="match status" value="1"/>
</dbReference>
<dbReference type="AlphaFoldDB" id="A0A1F6GAT4"/>
<dbReference type="Pfam" id="PF00211">
    <property type="entry name" value="Guanylate_cyc"/>
    <property type="match status" value="1"/>
</dbReference>
<name>A0A1F6GAT4_9PROT</name>
<dbReference type="STRING" id="1817772.A2527_08580"/>
<dbReference type="CDD" id="cd07302">
    <property type="entry name" value="CHD"/>
    <property type="match status" value="1"/>
</dbReference>
<dbReference type="InterPro" id="IPR001054">
    <property type="entry name" value="A/G_cyclase"/>
</dbReference>
<evidence type="ECO:0000313" key="2">
    <source>
        <dbReference type="EMBL" id="OGG95218.1"/>
    </source>
</evidence>
<dbReference type="GO" id="GO:0035556">
    <property type="term" value="P:intracellular signal transduction"/>
    <property type="evidence" value="ECO:0007669"/>
    <property type="project" value="InterPro"/>
</dbReference>
<gene>
    <name evidence="2" type="ORF">A2527_08580</name>
</gene>